<dbReference type="EnsemblPlants" id="MELO3C025400.2.1">
    <property type="protein sequence ID" value="MELO3C025400.2.1"/>
    <property type="gene ID" value="MELO3C025400.2"/>
</dbReference>
<organism evidence="2">
    <name type="scientific">Cucumis melo</name>
    <name type="common">Muskmelon</name>
    <dbReference type="NCBI Taxonomy" id="3656"/>
    <lineage>
        <taxon>Eukaryota</taxon>
        <taxon>Viridiplantae</taxon>
        <taxon>Streptophyta</taxon>
        <taxon>Embryophyta</taxon>
        <taxon>Tracheophyta</taxon>
        <taxon>Spermatophyta</taxon>
        <taxon>Magnoliopsida</taxon>
        <taxon>eudicotyledons</taxon>
        <taxon>Gunneridae</taxon>
        <taxon>Pentapetalae</taxon>
        <taxon>rosids</taxon>
        <taxon>fabids</taxon>
        <taxon>Cucurbitales</taxon>
        <taxon>Cucurbitaceae</taxon>
        <taxon>Benincaseae</taxon>
        <taxon>Cucumis</taxon>
    </lineage>
</organism>
<feature type="transmembrane region" description="Helical" evidence="1">
    <location>
        <begin position="33"/>
        <end position="54"/>
    </location>
</feature>
<proteinExistence type="predicted"/>
<keyword evidence="1" id="KW-0472">Membrane</keyword>
<reference evidence="2" key="1">
    <citation type="submission" date="2023-03" db="UniProtKB">
        <authorList>
            <consortium name="EnsemblPlants"/>
        </authorList>
    </citation>
    <scope>IDENTIFICATION</scope>
</reference>
<keyword evidence="1" id="KW-0812">Transmembrane</keyword>
<sequence length="55" mass="5840">MQLHACGQQRRDDARIQQVAGAVLKMGWAMATFMGWSIGGGSSALVSYVAASVLR</sequence>
<keyword evidence="1" id="KW-1133">Transmembrane helix</keyword>
<protein>
    <submittedName>
        <fullName evidence="2">Uncharacterized protein</fullName>
    </submittedName>
</protein>
<name>A0A9I9DWQ6_CUCME</name>
<dbReference type="AlphaFoldDB" id="A0A9I9DWQ6"/>
<dbReference type="Gramene" id="MELO3C025400.2.1">
    <property type="protein sequence ID" value="MELO3C025400.2.1"/>
    <property type="gene ID" value="MELO3C025400.2"/>
</dbReference>
<evidence type="ECO:0000256" key="1">
    <source>
        <dbReference type="SAM" id="Phobius"/>
    </source>
</evidence>
<evidence type="ECO:0000313" key="2">
    <source>
        <dbReference type="EnsemblPlants" id="MELO3C025400.2.1"/>
    </source>
</evidence>
<accession>A0A9I9DWQ6</accession>